<accession>A0ABN5AM20</accession>
<evidence type="ECO:0000313" key="2">
    <source>
        <dbReference type="EMBL" id="ASB89137.1"/>
    </source>
</evidence>
<comment type="similarity">
    <text evidence="1">Belongs to the manganese catalase family.</text>
</comment>
<evidence type="ECO:0000313" key="3">
    <source>
        <dbReference type="Proteomes" id="UP000196877"/>
    </source>
</evidence>
<keyword evidence="3" id="KW-1185">Reference proteome</keyword>
<dbReference type="SUPFAM" id="SSF47240">
    <property type="entry name" value="Ferritin-like"/>
    <property type="match status" value="1"/>
</dbReference>
<dbReference type="EMBL" id="CP021920">
    <property type="protein sequence ID" value="ASB89137.1"/>
    <property type="molecule type" value="Genomic_DNA"/>
</dbReference>
<protein>
    <recommendedName>
        <fullName evidence="4">Manganese catalase</fullName>
    </recommendedName>
</protein>
<evidence type="ECO:0000256" key="1">
    <source>
        <dbReference type="ARBA" id="ARBA00007644"/>
    </source>
</evidence>
<dbReference type="InterPro" id="IPR012347">
    <property type="entry name" value="Ferritin-like"/>
</dbReference>
<reference evidence="2 3" key="1">
    <citation type="submission" date="2017-06" db="EMBL/GenBank/DDBJ databases">
        <title>Genome sequence of Bacillus sonorensis strain SRCM101395.</title>
        <authorList>
            <person name="Cho S.H."/>
        </authorList>
    </citation>
    <scope>NUCLEOTIDE SEQUENCE [LARGE SCALE GENOMIC DNA]</scope>
    <source>
        <strain evidence="2 3">SRCM101395</strain>
    </source>
</reference>
<dbReference type="InterPro" id="IPR007760">
    <property type="entry name" value="Mn_catalase"/>
</dbReference>
<sequence>MKIGRLFRFNVCSLECLPRPVSPLCRLQGLVYQGSFCTIRPIRHTPVFFFLIRYRERSGSYVFHIKELQYHAKPDKPDALFAKKLQEILGGQFGELAIKELEAKENVVVSSTFPRNLEKREVSRVLFNFSRGNESAAGRWAKGRSIDGEGVFHM</sequence>
<dbReference type="Gene3D" id="1.20.1260.10">
    <property type="match status" value="1"/>
</dbReference>
<dbReference type="Proteomes" id="UP000196877">
    <property type="component" value="Chromosome"/>
</dbReference>
<dbReference type="InterPro" id="IPR027407">
    <property type="entry name" value="Mn_catalase_C"/>
</dbReference>
<name>A0ABN5AM20_9BACI</name>
<gene>
    <name evidence="2" type="ORF">S101395_02630</name>
</gene>
<proteinExistence type="inferred from homology"/>
<dbReference type="InterPro" id="IPR009078">
    <property type="entry name" value="Ferritin-like_SF"/>
</dbReference>
<dbReference type="Gene3D" id="3.30.1530.10">
    <property type="entry name" value="manganese catalase, domain 2, chain A"/>
    <property type="match status" value="1"/>
</dbReference>
<dbReference type="Pfam" id="PF05067">
    <property type="entry name" value="Mn_catalase"/>
    <property type="match status" value="1"/>
</dbReference>
<organism evidence="2 3">
    <name type="scientific">Bacillus sonorensis</name>
    <dbReference type="NCBI Taxonomy" id="119858"/>
    <lineage>
        <taxon>Bacteria</taxon>
        <taxon>Bacillati</taxon>
        <taxon>Bacillota</taxon>
        <taxon>Bacilli</taxon>
        <taxon>Bacillales</taxon>
        <taxon>Bacillaceae</taxon>
        <taxon>Bacillus</taxon>
    </lineage>
</organism>
<evidence type="ECO:0008006" key="4">
    <source>
        <dbReference type="Google" id="ProtNLM"/>
    </source>
</evidence>